<feature type="domain" description="Inhibitor I9" evidence="2">
    <location>
        <begin position="20"/>
        <end position="67"/>
    </location>
</feature>
<dbReference type="AlphaFoldDB" id="B2BK89"/>
<dbReference type="InterPro" id="IPR037045">
    <property type="entry name" value="S8pro/Inhibitor_I9_sf"/>
</dbReference>
<dbReference type="GO" id="GO:0004866">
    <property type="term" value="F:endopeptidase inhibitor activity"/>
    <property type="evidence" value="ECO:0007669"/>
    <property type="project" value="TreeGrafter"/>
</dbReference>
<dbReference type="InterPro" id="IPR010259">
    <property type="entry name" value="S8pro/Inhibitor_I9"/>
</dbReference>
<protein>
    <recommendedName>
        <fullName evidence="2">Inhibitor I9 domain-containing protein</fullName>
    </recommendedName>
</protein>
<evidence type="ECO:0000313" key="3">
    <source>
        <dbReference type="EMBL" id="ABU41924.1"/>
    </source>
</evidence>
<organism evidence="3">
    <name type="scientific">Dactylellina haptotyla</name>
    <dbReference type="NCBI Taxonomy" id="430498"/>
    <lineage>
        <taxon>Eukaryota</taxon>
        <taxon>Fungi</taxon>
        <taxon>Dikarya</taxon>
        <taxon>Ascomycota</taxon>
        <taxon>Pezizomycotina</taxon>
        <taxon>Orbiliomycetes</taxon>
        <taxon>Orbiliales</taxon>
        <taxon>Orbiliaceae</taxon>
        <taxon>Dactylellina</taxon>
    </lineage>
</organism>
<dbReference type="EMBL" id="EF530652">
    <property type="protein sequence ID" value="ABU41924.1"/>
    <property type="molecule type" value="mRNA"/>
</dbReference>
<accession>B2BK89</accession>
<evidence type="ECO:0000256" key="1">
    <source>
        <dbReference type="ARBA" id="ARBA00038069"/>
    </source>
</evidence>
<proteinExistence type="evidence at transcript level"/>
<dbReference type="InterPro" id="IPR052471">
    <property type="entry name" value="PBI_I9"/>
</dbReference>
<evidence type="ECO:0000259" key="2">
    <source>
        <dbReference type="Pfam" id="PF05922"/>
    </source>
</evidence>
<sequence length="68" mass="7316">MPSYIVTVKEGVPKDAAKQAAIDKGGKITHDYTLINAFAVEFPADSMVTLDAHPDVQAVEEDQVVTTQ</sequence>
<dbReference type="PANTHER" id="PTHR28288:SF2">
    <property type="entry name" value="PROTEASE B INHIBITOR 2"/>
    <property type="match status" value="1"/>
</dbReference>
<dbReference type="Pfam" id="PF05922">
    <property type="entry name" value="Inhibitor_I9"/>
    <property type="match status" value="1"/>
</dbReference>
<dbReference type="GO" id="GO:0042144">
    <property type="term" value="P:vacuole fusion, non-autophagic"/>
    <property type="evidence" value="ECO:0007669"/>
    <property type="project" value="TreeGrafter"/>
</dbReference>
<reference evidence="3" key="1">
    <citation type="submission" date="2007-03" db="EMBL/GenBank/DDBJ databases">
        <title>Paralysis of nematodes : shifts in the transcriptome of the nematode-trapping fungus Monacrosporium haptotylum during infection of Caenorhabditis elegans.</title>
        <authorList>
            <person name="Fekete C."/>
            <person name="Tholander M."/>
            <person name="Rajashekar B."/>
            <person name="Ahren D."/>
            <person name="Friman E."/>
            <person name="Johansson T."/>
            <person name="Tunlid A."/>
        </authorList>
    </citation>
    <scope>NUCLEOTIDE SEQUENCE</scope>
    <source>
        <strain evidence="3">CBS 200.50</strain>
    </source>
</reference>
<dbReference type="SUPFAM" id="SSF54897">
    <property type="entry name" value="Protease propeptides/inhibitors"/>
    <property type="match status" value="1"/>
</dbReference>
<dbReference type="Gene3D" id="3.30.70.80">
    <property type="entry name" value="Peptidase S8 propeptide/proteinase inhibitor I9"/>
    <property type="match status" value="1"/>
</dbReference>
<name>B2BK89_9PEZI</name>
<comment type="similarity">
    <text evidence="1">Belongs to the protease inhibitor I9 family.</text>
</comment>
<dbReference type="PANTHER" id="PTHR28288">
    <property type="entry name" value="PROTEASE B INHIBITOR 2"/>
    <property type="match status" value="1"/>
</dbReference>
<dbReference type="OMA" id="IITCKPD"/>
<dbReference type="MEROPS" id="I09.003"/>